<feature type="signal peptide" evidence="1">
    <location>
        <begin position="1"/>
        <end position="28"/>
    </location>
</feature>
<dbReference type="EnsemblBacteria" id="AAF10949">
    <property type="protein sequence ID" value="AAF10949"/>
    <property type="gene ID" value="DR_1371"/>
</dbReference>
<proteinExistence type="predicted"/>
<sequence>MLFLKYPNTMSRPLIPLFLALSSSVAQATDLQLSTQFSTSNRPFLEAAVTDLPTGPGQTRFGVSTHAIRASYRQSLSLPALGAVQGDAELSHPWSGGLRLRGQLGGSVGPVALGIGGEVFNAPLSTEAPLAPWQEEAHDLRPQGWNVNLDARYRLSRFLTAHGHSELGAQANTLAELEWRRAPAADADPDNVLLLRGGVRAGQDVLGLSTGVTYRTGSGLSLSADALLGAQPSLSARLNLPPLGDTELSAYASYEPWRRFSAPLRYGADLSRPLGRGQLGVSLRGGQGLDGQPGFGAALQYSLPLGQQGDDTP</sequence>
<dbReference type="InParanoid" id="Q9RUL3"/>
<feature type="chain" id="PRO_5009974270" evidence="1">
    <location>
        <begin position="29"/>
        <end position="313"/>
    </location>
</feature>
<protein>
    <submittedName>
        <fullName evidence="2">Uncharacterized protein</fullName>
    </submittedName>
</protein>
<dbReference type="STRING" id="243230.DR_1371"/>
<accession>Q9RUL3</accession>
<dbReference type="Proteomes" id="UP000002524">
    <property type="component" value="Chromosome 1"/>
</dbReference>
<keyword evidence="3" id="KW-1185">Reference proteome</keyword>
<dbReference type="EMBL" id="AE000513">
    <property type="protein sequence ID" value="AAF10949.1"/>
    <property type="molecule type" value="Genomic_DNA"/>
</dbReference>
<dbReference type="KEGG" id="dra:DR_1371"/>
<dbReference type="PaxDb" id="243230-DR_1371"/>
<evidence type="ECO:0000256" key="1">
    <source>
        <dbReference type="SAM" id="SignalP"/>
    </source>
</evidence>
<dbReference type="PIR" id="D75403">
    <property type="entry name" value="D75403"/>
</dbReference>
<reference evidence="2 3" key="1">
    <citation type="journal article" date="1999" name="Science">
        <title>Genome sequence of the radioresistant bacterium Deinococcus radiodurans R1.</title>
        <authorList>
            <person name="White O."/>
            <person name="Eisen J.A."/>
            <person name="Heidelberg J.F."/>
            <person name="Hickey E.K."/>
            <person name="Peterson J.D."/>
            <person name="Dodson R.J."/>
            <person name="Haft D.H."/>
            <person name="Gwinn M.L."/>
            <person name="Nelson W.C."/>
            <person name="Richardson D.L."/>
            <person name="Moffat K.S."/>
            <person name="Qin H."/>
            <person name="Jiang L."/>
            <person name="Pamphile W."/>
            <person name="Crosby M."/>
            <person name="Shen M."/>
            <person name="Vamathevan J.J."/>
            <person name="Lam P."/>
            <person name="McDonald L."/>
            <person name="Utterback T."/>
            <person name="Zalewski C."/>
            <person name="Makarova K.S."/>
            <person name="Aravind L."/>
            <person name="Daly M.J."/>
            <person name="Minton K.W."/>
            <person name="Fleischmann R.D."/>
            <person name="Ketchum K.A."/>
            <person name="Nelson K.E."/>
            <person name="Salzberg S."/>
            <person name="Smith H.O."/>
            <person name="Venter J.C."/>
            <person name="Fraser C.M."/>
        </authorList>
    </citation>
    <scope>NUCLEOTIDE SEQUENCE [LARGE SCALE GENOMIC DNA]</scope>
    <source>
        <strain evidence="3">ATCC 13939 / DSM 20539 / JCM 16871 / LMG 4051 / NBRC 15346 / NCIMB 9279 / R1 / VKM B-1422</strain>
    </source>
</reference>
<keyword evidence="1" id="KW-0732">Signal</keyword>
<dbReference type="AlphaFoldDB" id="Q9RUL3"/>
<dbReference type="HOGENOM" id="CLU_077100_0_0_0"/>
<dbReference type="OrthoDB" id="69247at2"/>
<name>Q9RUL3_DEIRA</name>
<organism evidence="2 3">
    <name type="scientific">Deinococcus radiodurans (strain ATCC 13939 / DSM 20539 / JCM 16871 / CCUG 27074 / LMG 4051 / NBRC 15346 / NCIMB 9279 / VKM B-1422 / R1)</name>
    <dbReference type="NCBI Taxonomy" id="243230"/>
    <lineage>
        <taxon>Bacteria</taxon>
        <taxon>Thermotogati</taxon>
        <taxon>Deinococcota</taxon>
        <taxon>Deinococci</taxon>
        <taxon>Deinococcales</taxon>
        <taxon>Deinococcaceae</taxon>
        <taxon>Deinococcus</taxon>
    </lineage>
</organism>
<gene>
    <name evidence="2" type="ordered locus">DR_1371</name>
</gene>
<evidence type="ECO:0000313" key="2">
    <source>
        <dbReference type="EMBL" id="AAF10949.1"/>
    </source>
</evidence>
<dbReference type="PATRIC" id="fig|243230.17.peg.1568"/>
<evidence type="ECO:0000313" key="3">
    <source>
        <dbReference type="Proteomes" id="UP000002524"/>
    </source>
</evidence>